<gene>
    <name evidence="1" type="ordered locus">PG_1382</name>
</gene>
<dbReference type="Pfam" id="PF07396">
    <property type="entry name" value="Porin_O_P"/>
    <property type="match status" value="1"/>
</dbReference>
<dbReference type="BioCyc" id="PGIN242619:G1G02-1285-MONOMER"/>
<dbReference type="PATRIC" id="fig|242619.8.peg.1284"/>
<name>Q7MUU8_PORGI</name>
<protein>
    <recommendedName>
        <fullName evidence="3">Porin</fullName>
    </recommendedName>
</protein>
<dbReference type="AlphaFoldDB" id="Q7MUU8"/>
<dbReference type="STRING" id="242619.PG_1382"/>
<dbReference type="HOGENOM" id="CLU_063445_0_0_10"/>
<dbReference type="Gene3D" id="2.40.160.10">
    <property type="entry name" value="Porin"/>
    <property type="match status" value="1"/>
</dbReference>
<organism evidence="1 2">
    <name type="scientific">Porphyromonas gingivalis (strain ATCC BAA-308 / W83)</name>
    <dbReference type="NCBI Taxonomy" id="242619"/>
    <lineage>
        <taxon>Bacteria</taxon>
        <taxon>Pseudomonadati</taxon>
        <taxon>Bacteroidota</taxon>
        <taxon>Bacteroidia</taxon>
        <taxon>Bacteroidales</taxon>
        <taxon>Porphyromonadaceae</taxon>
        <taxon>Porphyromonas</taxon>
    </lineage>
</organism>
<dbReference type="InterPro" id="IPR023614">
    <property type="entry name" value="Porin_dom_sf"/>
</dbReference>
<dbReference type="Proteomes" id="UP000000588">
    <property type="component" value="Chromosome"/>
</dbReference>
<dbReference type="EMBL" id="AE015924">
    <property type="protein sequence ID" value="AAQ66444.1"/>
    <property type="molecule type" value="Genomic_DNA"/>
</dbReference>
<evidence type="ECO:0000313" key="2">
    <source>
        <dbReference type="Proteomes" id="UP000000588"/>
    </source>
</evidence>
<proteinExistence type="predicted"/>
<sequence length="379" mass="42107">MVLRPHYADGGTVSHTIKEIIIQQNNNDQEMKVKHLLAASLMMLGTGNICAQKSANSIFNAIKERVSLSGYAQAGFSSLWLPTASSEKENYNTFDVKRITLRANVAITDKWSVTFIPDFAKRYTNLELYTSFRTCSGFGIRLGQFKTAFSIENQLSPTTIETISCGSMATNFLAAGNGSDPLMGAQSGRDVGLEIYGDLFNDILGYRLGVLNGQGINTLDGSKHKTLEGSLTLRPIECLSFTGSFMSGKTAALNDAPIKINSKQIMAGDLYDRSRWSVGGMFRSKYLDLRSEYLEGKDDDMISKGFYVTGVGRLFKNLDIIGSYDFMDLYERQQVHNITAGLQYWFFPKCRLQAQYVLSNPKGEYNNTHALLTQVQVAF</sequence>
<reference evidence="1 2" key="1">
    <citation type="journal article" date="2003" name="J. Bacteriol.">
        <title>Complete genome sequence of the oral pathogenic bacterium Porphyromonas gingivalis strain W83.</title>
        <authorList>
            <person name="Nelson K."/>
            <person name="Fleishmann R."/>
            <person name="DeBoy R."/>
            <person name="Paulsen I."/>
            <person name="Fouts D."/>
            <person name="Eisen J."/>
            <person name="Daugherty S."/>
            <person name="Dodson R."/>
            <person name="Durkin A."/>
            <person name="Gwinn M."/>
            <person name="Haft D."/>
            <person name="Kolonay J."/>
            <person name="Nelson W."/>
            <person name="White O."/>
            <person name="Mason T."/>
            <person name="Tallon L."/>
            <person name="Gray J."/>
            <person name="Granger D."/>
            <person name="Tettelin H."/>
            <person name="Dong H."/>
            <person name="Galvin J."/>
            <person name="Duncan M."/>
            <person name="Dewhirst F."/>
            <person name="Fraser C."/>
        </authorList>
    </citation>
    <scope>NUCLEOTIDE SEQUENCE [LARGE SCALE GENOMIC DNA]</scope>
    <source>
        <strain evidence="2">ATCC BAA-308 / W83</strain>
    </source>
</reference>
<dbReference type="InterPro" id="IPR010870">
    <property type="entry name" value="Porin_O/P"/>
</dbReference>
<dbReference type="SUPFAM" id="SSF56935">
    <property type="entry name" value="Porins"/>
    <property type="match status" value="1"/>
</dbReference>
<dbReference type="EnsemblBacteria" id="AAQ66444">
    <property type="protein sequence ID" value="AAQ66444"/>
    <property type="gene ID" value="PG_1382"/>
</dbReference>
<dbReference type="eggNOG" id="COG3746">
    <property type="taxonomic scope" value="Bacteria"/>
</dbReference>
<keyword evidence="2" id="KW-1185">Reference proteome</keyword>
<evidence type="ECO:0000313" key="1">
    <source>
        <dbReference type="EMBL" id="AAQ66444.1"/>
    </source>
</evidence>
<evidence type="ECO:0008006" key="3">
    <source>
        <dbReference type="Google" id="ProtNLM"/>
    </source>
</evidence>
<dbReference type="KEGG" id="pgi:PG_1382"/>
<accession>Q7MUU8</accession>